<feature type="compositionally biased region" description="Acidic residues" evidence="12">
    <location>
        <begin position="701"/>
        <end position="722"/>
    </location>
</feature>
<dbReference type="PANTHER" id="PTHR31221">
    <property type="entry name" value="WRKY TRANSCRIPTION FACTOR PROTEIN 1-RELATED"/>
    <property type="match status" value="1"/>
</dbReference>
<feature type="region of interest" description="Disordered" evidence="12">
    <location>
        <begin position="1"/>
        <end position="178"/>
    </location>
</feature>
<evidence type="ECO:0000256" key="6">
    <source>
        <dbReference type="ARBA" id="ARBA00022980"/>
    </source>
</evidence>
<dbReference type="HAMAP" id="MF_01363">
    <property type="entry name" value="Ribosomal_bL21"/>
    <property type="match status" value="1"/>
</dbReference>
<dbReference type="SUPFAM" id="SSF118290">
    <property type="entry name" value="WRKY DNA-binding domain"/>
    <property type="match status" value="2"/>
</dbReference>
<dbReference type="Proteomes" id="UP000824890">
    <property type="component" value="Unassembled WGS sequence"/>
</dbReference>
<dbReference type="Gene3D" id="2.20.25.80">
    <property type="entry name" value="WRKY domain"/>
    <property type="match status" value="2"/>
</dbReference>
<dbReference type="Pfam" id="PF03106">
    <property type="entry name" value="WRKY"/>
    <property type="match status" value="2"/>
</dbReference>
<accession>A0ABQ7YU63</accession>
<feature type="compositionally biased region" description="Polar residues" evidence="12">
    <location>
        <begin position="127"/>
        <end position="136"/>
    </location>
</feature>
<feature type="region of interest" description="Disordered" evidence="12">
    <location>
        <begin position="940"/>
        <end position="979"/>
    </location>
</feature>
<dbReference type="PROSITE" id="PS00973">
    <property type="entry name" value="USP_2"/>
    <property type="match status" value="1"/>
</dbReference>
<dbReference type="CDD" id="cd02257">
    <property type="entry name" value="Peptidase_C19"/>
    <property type="match status" value="1"/>
</dbReference>
<reference evidence="15 16" key="1">
    <citation type="submission" date="2021-05" db="EMBL/GenBank/DDBJ databases">
        <title>Genome Assembly of Synthetic Allotetraploid Brassica napus Reveals Homoeologous Exchanges between Subgenomes.</title>
        <authorList>
            <person name="Davis J.T."/>
        </authorList>
    </citation>
    <scope>NUCLEOTIDE SEQUENCE [LARGE SCALE GENOMIC DNA]</scope>
    <source>
        <strain evidence="16">cv. Da-Ae</strain>
        <tissue evidence="15">Seedling</tissue>
    </source>
</reference>
<evidence type="ECO:0008006" key="17">
    <source>
        <dbReference type="Google" id="ProtNLM"/>
    </source>
</evidence>
<feature type="compositionally biased region" description="Polar residues" evidence="12">
    <location>
        <begin position="460"/>
        <end position="469"/>
    </location>
</feature>
<keyword evidence="7" id="KW-0805">Transcription regulation</keyword>
<feature type="compositionally biased region" description="Basic and acidic residues" evidence="12">
    <location>
        <begin position="65"/>
        <end position="84"/>
    </location>
</feature>
<evidence type="ECO:0000256" key="1">
    <source>
        <dbReference type="ARBA" id="ARBA00004123"/>
    </source>
</evidence>
<feature type="compositionally biased region" description="Polar residues" evidence="12">
    <location>
        <begin position="162"/>
        <end position="171"/>
    </location>
</feature>
<dbReference type="PANTHER" id="PTHR31221:SF150">
    <property type="entry name" value="WRKY TRANSCRIPTION FACTOR 32-RELATED"/>
    <property type="match status" value="1"/>
</dbReference>
<dbReference type="PROSITE" id="PS50235">
    <property type="entry name" value="USP_3"/>
    <property type="match status" value="1"/>
</dbReference>
<evidence type="ECO:0000256" key="9">
    <source>
        <dbReference type="ARBA" id="ARBA00023163"/>
    </source>
</evidence>
<evidence type="ECO:0000313" key="15">
    <source>
        <dbReference type="EMBL" id="KAH0871474.1"/>
    </source>
</evidence>
<evidence type="ECO:0000256" key="8">
    <source>
        <dbReference type="ARBA" id="ARBA00023125"/>
    </source>
</evidence>
<dbReference type="Pfam" id="PF00443">
    <property type="entry name" value="UCH"/>
    <property type="match status" value="1"/>
</dbReference>
<keyword evidence="11" id="KW-0687">Ribonucleoprotein</keyword>
<evidence type="ECO:0000256" key="11">
    <source>
        <dbReference type="ARBA" id="ARBA00023274"/>
    </source>
</evidence>
<feature type="region of interest" description="Disordered" evidence="12">
    <location>
        <begin position="418"/>
        <end position="477"/>
    </location>
</feature>
<evidence type="ECO:0000256" key="7">
    <source>
        <dbReference type="ARBA" id="ARBA00023015"/>
    </source>
</evidence>
<keyword evidence="5" id="KW-0694">RNA-binding</keyword>
<evidence type="ECO:0000256" key="4">
    <source>
        <dbReference type="ARBA" id="ARBA00022730"/>
    </source>
</evidence>
<keyword evidence="16" id="KW-1185">Reference proteome</keyword>
<evidence type="ECO:0000256" key="10">
    <source>
        <dbReference type="ARBA" id="ARBA00023242"/>
    </source>
</evidence>
<dbReference type="InterPro" id="IPR038765">
    <property type="entry name" value="Papain-like_cys_pep_sf"/>
</dbReference>
<evidence type="ECO:0000259" key="13">
    <source>
        <dbReference type="PROSITE" id="PS50235"/>
    </source>
</evidence>
<dbReference type="InterPro" id="IPR001394">
    <property type="entry name" value="Peptidase_C19_UCH"/>
</dbReference>
<dbReference type="InterPro" id="IPR003657">
    <property type="entry name" value="WRKY_dom"/>
</dbReference>
<protein>
    <recommendedName>
        <fullName evidence="17">Ubiquitinyl hydrolase 1</fullName>
    </recommendedName>
</protein>
<dbReference type="PROSITE" id="PS50811">
    <property type="entry name" value="WRKY"/>
    <property type="match status" value="2"/>
</dbReference>
<evidence type="ECO:0000259" key="14">
    <source>
        <dbReference type="PROSITE" id="PS50811"/>
    </source>
</evidence>
<name>A0ABQ7YU63_BRANA</name>
<dbReference type="PROSITE" id="PS01169">
    <property type="entry name" value="RIBOSOMAL_L21"/>
    <property type="match status" value="1"/>
</dbReference>
<feature type="domain" description="WRKY" evidence="14">
    <location>
        <begin position="484"/>
        <end position="549"/>
    </location>
</feature>
<keyword evidence="8" id="KW-0238">DNA-binding</keyword>
<comment type="caution">
    <text evidence="15">The sequence shown here is derived from an EMBL/GenBank/DDBJ whole genome shotgun (WGS) entry which is preliminary data.</text>
</comment>
<dbReference type="InterPro" id="IPR044810">
    <property type="entry name" value="WRKY_plant"/>
</dbReference>
<dbReference type="InterPro" id="IPR028909">
    <property type="entry name" value="bL21-like"/>
</dbReference>
<comment type="similarity">
    <text evidence="2">Belongs to the bacterial ribosomal protein bL21 family.</text>
</comment>
<evidence type="ECO:0000256" key="12">
    <source>
        <dbReference type="SAM" id="MobiDB-lite"/>
    </source>
</evidence>
<feature type="domain" description="WRKY" evidence="14">
    <location>
        <begin position="328"/>
        <end position="385"/>
    </location>
</feature>
<dbReference type="SUPFAM" id="SSF54001">
    <property type="entry name" value="Cysteine proteinases"/>
    <property type="match status" value="1"/>
</dbReference>
<dbReference type="SUPFAM" id="SSF141091">
    <property type="entry name" value="L21p-like"/>
    <property type="match status" value="1"/>
</dbReference>
<feature type="compositionally biased region" description="Basic and acidic residues" evidence="12">
    <location>
        <begin position="12"/>
        <end position="51"/>
    </location>
</feature>
<dbReference type="InterPro" id="IPR036576">
    <property type="entry name" value="WRKY_dom_sf"/>
</dbReference>
<feature type="compositionally biased region" description="Low complexity" evidence="12">
    <location>
        <begin position="955"/>
        <end position="965"/>
    </location>
</feature>
<dbReference type="SMART" id="SM00774">
    <property type="entry name" value="WRKY"/>
    <property type="match status" value="2"/>
</dbReference>
<evidence type="ECO:0000256" key="3">
    <source>
        <dbReference type="ARBA" id="ARBA00009085"/>
    </source>
</evidence>
<dbReference type="InterPro" id="IPR018200">
    <property type="entry name" value="USP_CS"/>
</dbReference>
<feature type="region of interest" description="Disordered" evidence="12">
    <location>
        <begin position="206"/>
        <end position="232"/>
    </location>
</feature>
<evidence type="ECO:0000256" key="5">
    <source>
        <dbReference type="ARBA" id="ARBA00022884"/>
    </source>
</evidence>
<comment type="subcellular location">
    <subcellularLocation>
        <location evidence="1">Nucleus</location>
    </subcellularLocation>
</comment>
<keyword evidence="4" id="KW-0699">rRNA-binding</keyword>
<comment type="similarity">
    <text evidence="3">Belongs to the peptidase C19 family.</text>
</comment>
<feature type="domain" description="USP" evidence="13">
    <location>
        <begin position="1070"/>
        <end position="1361"/>
    </location>
</feature>
<keyword evidence="6" id="KW-0689">Ribosomal protein</keyword>
<organism evidence="15 16">
    <name type="scientific">Brassica napus</name>
    <name type="common">Rape</name>
    <dbReference type="NCBI Taxonomy" id="3708"/>
    <lineage>
        <taxon>Eukaryota</taxon>
        <taxon>Viridiplantae</taxon>
        <taxon>Streptophyta</taxon>
        <taxon>Embryophyta</taxon>
        <taxon>Tracheophyta</taxon>
        <taxon>Spermatophyta</taxon>
        <taxon>Magnoliopsida</taxon>
        <taxon>eudicotyledons</taxon>
        <taxon>Gunneridae</taxon>
        <taxon>Pentapetalae</taxon>
        <taxon>rosids</taxon>
        <taxon>malvids</taxon>
        <taxon>Brassicales</taxon>
        <taxon>Brassicaceae</taxon>
        <taxon>Brassiceae</taxon>
        <taxon>Brassica</taxon>
    </lineage>
</organism>
<dbReference type="NCBIfam" id="TIGR00061">
    <property type="entry name" value="L21"/>
    <property type="match status" value="1"/>
</dbReference>
<gene>
    <name evidence="15" type="ORF">HID58_078496</name>
</gene>
<feature type="region of interest" description="Disordered" evidence="12">
    <location>
        <begin position="270"/>
        <end position="300"/>
    </location>
</feature>
<dbReference type="Gene3D" id="3.90.70.10">
    <property type="entry name" value="Cysteine proteinases"/>
    <property type="match status" value="2"/>
</dbReference>
<sequence>MLNLFVSPTNPTREKERETSMEKSTQETVKNEKVKPEKELRGGLSQLRDEESLGTIGDDMEDVHDEAIREVLAKDQVEDVRENSPVESNEQDVREVKETDSGKENVVSEVVPVDEIAVENREVEPSPTLNASSDSSMVEPPLPSDPSASQSQGLSLLEQKSDSQVVNNLSVSPPVLRTDCGKEDVVSAVAPVDEVAVKNCEVDTSVMEPSLPSDPSAAKGQGLSLLEQKSDSQVVNNLSVSPVLRTDSDKEDIVSVVAPVDEVAVENLEVETSPALTPSSDPSMVEPSLPSDPLAAKSQDQSLLQKSYDSRVVMNLSVSPALRTSPRDGYNWRKYGQKQVKSPKGSRSYYRCTYSDCCAKKIECSNDSGNMVEIVTKGLHSHEPPWKSSFSPREIRAASAVTPVLEVDTVVATVPSVSATPPPTKENICQSPTTVERKRTCENEAVEEPEPKRRQVLLKNDNTQSSDSVSKPGKKHKLVVHAARDVGISSDGYRWRKYGQKMVKGNPNPRNYYRCTSAGCPVRKHIETAVGNTRDVVITYKGEHNHDTPVPKKRHDTPSSVLLSPASMRTRLEDQVNIPSSSSQCSVGRESEKQSSEALDVIFWVFETQTYPLAGIEGLHSGCAHIPLTALEGLHELQLSRRATTALSINQTRLISSLPSLEPRGTSITHATPTPNRSLSRDLPWYTRSQGRHFSSKTNDTDESSDGEDDDNDEDYEDSAEMEVEREYSPAEKVEAAAEIGYKVMGPLKPSERLFKPYEPVFAVVQIGSHQFKVSNGDSIFTEKLKFCDINDKLVLTKVLLLGSASQTIIGRPILPEATVHAVVEEHALDEKVLIFKKKRRKNYRRTTGHRQELTKLRITDIQGIEKPEPKIVHKPPKAADTEQPEAELVFLFGSFTEHETKSLLEQKPIRSPQNHKEKSVESIQFGSFDLASGNSLVNTNGELKKGQADGALKSRPSSSQSAGSQKGLDASRPSSSNKINANVANGIIKEVPERKHLTNGVAVKAGPIGLEKLRVSDAESYSLYNASKFQALEDSEILLSDSSTDSVPRKNNHMVVTEAPLPIKDFTPRGLINAGNLCFLNATLQALLSCSPLVQLLQGLQLQDIPKEDAQEFLSFIMDQMHDELLKLKEVSPKLTASKSSVVTSANDEDDEWETVGPKNKSAVTRTQSFVPSELSDIFGGQLRSVVKAKGSKDSATVQPYLLLHLDIHPGAVSTIEDALHLFSAPEDLEGYRASVTGKAGVASARKSIKIQKLSKIMILHLMRFSYGNQGSTKLHKPVHFPLELNLGRYLLVSPSNGGLKYELVATITHRGRDPSKGHYTTDARRKNNQWLRFDDASVTAVGTKQVLHDQAYVLFYEQL</sequence>
<feature type="compositionally biased region" description="Basic and acidic residues" evidence="12">
    <location>
        <begin position="91"/>
        <end position="103"/>
    </location>
</feature>
<evidence type="ECO:0000313" key="16">
    <source>
        <dbReference type="Proteomes" id="UP000824890"/>
    </source>
</evidence>
<dbReference type="InterPro" id="IPR036164">
    <property type="entry name" value="bL21-like_sf"/>
</dbReference>
<evidence type="ECO:0000256" key="2">
    <source>
        <dbReference type="ARBA" id="ARBA00008563"/>
    </source>
</evidence>
<keyword evidence="9" id="KW-0804">Transcription</keyword>
<dbReference type="Pfam" id="PF00829">
    <property type="entry name" value="Ribosomal_L21p"/>
    <property type="match status" value="1"/>
</dbReference>
<dbReference type="EMBL" id="JAGKQM010000017">
    <property type="protein sequence ID" value="KAH0871474.1"/>
    <property type="molecule type" value="Genomic_DNA"/>
</dbReference>
<dbReference type="PROSITE" id="PS00972">
    <property type="entry name" value="USP_1"/>
    <property type="match status" value="1"/>
</dbReference>
<dbReference type="InterPro" id="IPR018258">
    <property type="entry name" value="Ribosomal_bL21_CS"/>
</dbReference>
<feature type="region of interest" description="Disordered" evidence="12">
    <location>
        <begin position="1141"/>
        <end position="1160"/>
    </location>
</feature>
<feature type="region of interest" description="Disordered" evidence="12">
    <location>
        <begin position="660"/>
        <end position="731"/>
    </location>
</feature>
<feature type="compositionally biased region" description="Polar residues" evidence="12">
    <location>
        <begin position="666"/>
        <end position="678"/>
    </location>
</feature>
<keyword evidence="10" id="KW-0539">Nucleus</keyword>
<dbReference type="InterPro" id="IPR028889">
    <property type="entry name" value="USP"/>
</dbReference>
<feature type="compositionally biased region" description="Polar residues" evidence="12">
    <location>
        <begin position="1"/>
        <end position="11"/>
    </location>
</feature>
<proteinExistence type="inferred from homology"/>
<dbReference type="InterPro" id="IPR001787">
    <property type="entry name" value="Ribosomal_bL21"/>
</dbReference>